<sequence>MCSDGVYSRIVRGVIDATVAARSDIADSVLSELIDAYDLGGVRERRYLADGLMNANWRLDTPVGSFALKRVTDASLERLQRNLGVLAALGAEGVPVSAPILTISGSLVAQVGGGAWCLFPWVAGSHVRGVDLTLIQVNALGVHLGRLHASLGRACGRGLLPGVPETISADVTSPERAVEKAGRLSAAVRDKGTGSDFDKEVAAALDHRRALVFKYADHRPRSSTPEGDHGWTHGDVQYRNLLWEGGELAAVLDWDRVAVRPYAEEVVRTAQVQFGVGGVFDLARVSAFVGGYRSVVPLEPSALVDGVRRLWWKRVTDFWQLEFHYDRGDFSFDELFTADEVLLHWWTDRLDQVEDAFAAG</sequence>
<dbReference type="Proteomes" id="UP000179642">
    <property type="component" value="Unassembled WGS sequence"/>
</dbReference>
<proteinExistence type="inferred from homology"/>
<dbReference type="SUPFAM" id="SSF56112">
    <property type="entry name" value="Protein kinase-like (PK-like)"/>
    <property type="match status" value="1"/>
</dbReference>
<dbReference type="PANTHER" id="PTHR21064">
    <property type="entry name" value="AMINOGLYCOSIDE PHOSPHOTRANSFERASE DOMAIN-CONTAINING PROTEIN-RELATED"/>
    <property type="match status" value="1"/>
</dbReference>
<gene>
    <name evidence="3" type="ORF">BIV23_26960</name>
</gene>
<protein>
    <recommendedName>
        <fullName evidence="2">Aminoglycoside phosphotransferase domain-containing protein</fullName>
    </recommendedName>
</protein>
<organism evidence="3 4">
    <name type="scientific">Streptomyces monashensis</name>
    <dbReference type="NCBI Taxonomy" id="1678012"/>
    <lineage>
        <taxon>Bacteria</taxon>
        <taxon>Bacillati</taxon>
        <taxon>Actinomycetota</taxon>
        <taxon>Actinomycetes</taxon>
        <taxon>Kitasatosporales</taxon>
        <taxon>Streptomycetaceae</taxon>
        <taxon>Streptomyces</taxon>
    </lineage>
</organism>
<feature type="domain" description="Aminoglycoside phosphotransferase" evidence="2">
    <location>
        <begin position="47"/>
        <end position="293"/>
    </location>
</feature>
<reference evidence="3 4" key="1">
    <citation type="submission" date="2016-10" db="EMBL/GenBank/DDBJ databases">
        <title>Genome sequence of Streptomyces sp. MUSC 1.</title>
        <authorList>
            <person name="Lee L.-H."/>
            <person name="Ser H.-L."/>
            <person name="Law J.W.-F."/>
        </authorList>
    </citation>
    <scope>NUCLEOTIDE SEQUENCE [LARGE SCALE GENOMIC DNA]</scope>
    <source>
        <strain evidence="3 4">MUSC 1</strain>
    </source>
</reference>
<dbReference type="EMBL" id="MLYO01000048">
    <property type="protein sequence ID" value="OIK00191.1"/>
    <property type="molecule type" value="Genomic_DNA"/>
</dbReference>
<keyword evidence="4" id="KW-1185">Reference proteome</keyword>
<dbReference type="InterPro" id="IPR002575">
    <property type="entry name" value="Aminoglycoside_PTrfase"/>
</dbReference>
<accession>A0A1S2Q3I5</accession>
<dbReference type="PANTHER" id="PTHR21064:SF6">
    <property type="entry name" value="AMINOGLYCOSIDE PHOSPHOTRANSFERASE DOMAIN-CONTAINING PROTEIN"/>
    <property type="match status" value="1"/>
</dbReference>
<evidence type="ECO:0000313" key="4">
    <source>
        <dbReference type="Proteomes" id="UP000179642"/>
    </source>
</evidence>
<comment type="similarity">
    <text evidence="1">Belongs to the pseudomonas-type ThrB family.</text>
</comment>
<dbReference type="InterPro" id="IPR011009">
    <property type="entry name" value="Kinase-like_dom_sf"/>
</dbReference>
<dbReference type="Gene3D" id="3.90.1200.10">
    <property type="match status" value="1"/>
</dbReference>
<comment type="caution">
    <text evidence="3">The sequence shown here is derived from an EMBL/GenBank/DDBJ whole genome shotgun (WGS) entry which is preliminary data.</text>
</comment>
<evidence type="ECO:0000313" key="3">
    <source>
        <dbReference type="EMBL" id="OIK00191.1"/>
    </source>
</evidence>
<dbReference type="GO" id="GO:0019202">
    <property type="term" value="F:amino acid kinase activity"/>
    <property type="evidence" value="ECO:0007669"/>
    <property type="project" value="TreeGrafter"/>
</dbReference>
<dbReference type="Gene3D" id="3.30.200.20">
    <property type="entry name" value="Phosphorylase Kinase, domain 1"/>
    <property type="match status" value="1"/>
</dbReference>
<evidence type="ECO:0000259" key="2">
    <source>
        <dbReference type="Pfam" id="PF01636"/>
    </source>
</evidence>
<evidence type="ECO:0000256" key="1">
    <source>
        <dbReference type="ARBA" id="ARBA00038240"/>
    </source>
</evidence>
<dbReference type="InterPro" id="IPR050249">
    <property type="entry name" value="Pseudomonas-type_ThrB"/>
</dbReference>
<dbReference type="AlphaFoldDB" id="A0A1S2Q3I5"/>
<dbReference type="Pfam" id="PF01636">
    <property type="entry name" value="APH"/>
    <property type="match status" value="1"/>
</dbReference>
<name>A0A1S2Q3I5_9ACTN</name>